<gene>
    <name evidence="1" type="ORF">C4532_13140</name>
</gene>
<name>A0A419EV91_9BACT</name>
<proteinExistence type="predicted"/>
<accession>A0A419EV91</accession>
<sequence>MGHCEHSTTRAAGLYVDETSEPSLRAKGRRPERSNLCVCLLNSAGEIASVALLPRNDETVVCFLGAERSNFYMRLHVTEEIASSCFALGAA</sequence>
<evidence type="ECO:0000313" key="1">
    <source>
        <dbReference type="EMBL" id="RJP68217.1"/>
    </source>
</evidence>
<organism evidence="1 2">
    <name type="scientific">Candidatus Abyssobacteria bacterium SURF_17</name>
    <dbReference type="NCBI Taxonomy" id="2093361"/>
    <lineage>
        <taxon>Bacteria</taxon>
        <taxon>Pseudomonadati</taxon>
        <taxon>Candidatus Hydrogenedentota</taxon>
        <taxon>Candidatus Abyssobacteria</taxon>
    </lineage>
</organism>
<dbReference type="EMBL" id="QZKI01000093">
    <property type="protein sequence ID" value="RJP68217.1"/>
    <property type="molecule type" value="Genomic_DNA"/>
</dbReference>
<protein>
    <submittedName>
        <fullName evidence="1">Uncharacterized protein</fullName>
    </submittedName>
</protein>
<dbReference type="AlphaFoldDB" id="A0A419EV91"/>
<evidence type="ECO:0000313" key="2">
    <source>
        <dbReference type="Proteomes" id="UP000285961"/>
    </source>
</evidence>
<comment type="caution">
    <text evidence="1">The sequence shown here is derived from an EMBL/GenBank/DDBJ whole genome shotgun (WGS) entry which is preliminary data.</text>
</comment>
<dbReference type="Proteomes" id="UP000285961">
    <property type="component" value="Unassembled WGS sequence"/>
</dbReference>
<reference evidence="1 2" key="1">
    <citation type="journal article" date="2017" name="ISME J.">
        <title>Energy and carbon metabolisms in a deep terrestrial subsurface fluid microbial community.</title>
        <authorList>
            <person name="Momper L."/>
            <person name="Jungbluth S.P."/>
            <person name="Lee M.D."/>
            <person name="Amend J.P."/>
        </authorList>
    </citation>
    <scope>NUCLEOTIDE SEQUENCE [LARGE SCALE GENOMIC DNA]</scope>
    <source>
        <strain evidence="1">SURF_17</strain>
    </source>
</reference>